<feature type="compositionally biased region" description="Basic and acidic residues" evidence="2">
    <location>
        <begin position="182"/>
        <end position="196"/>
    </location>
</feature>
<dbReference type="PANTHER" id="PTHR33744:SF1">
    <property type="entry name" value="DNA-BINDING TRANSCRIPTIONAL ACTIVATOR ADER"/>
    <property type="match status" value="1"/>
</dbReference>
<evidence type="ECO:0000313" key="6">
    <source>
        <dbReference type="Proteomes" id="UP000641932"/>
    </source>
</evidence>
<evidence type="ECO:0000313" key="5">
    <source>
        <dbReference type="EMBL" id="GGO95127.1"/>
    </source>
</evidence>
<reference evidence="5" key="1">
    <citation type="journal article" date="2014" name="Int. J. Syst. Evol. Microbiol.">
        <title>Complete genome sequence of Corynebacterium casei LMG S-19264T (=DSM 44701T), isolated from a smear-ripened cheese.</title>
        <authorList>
            <consortium name="US DOE Joint Genome Institute (JGI-PGF)"/>
            <person name="Walter F."/>
            <person name="Albersmeier A."/>
            <person name="Kalinowski J."/>
            <person name="Ruckert C."/>
        </authorList>
    </citation>
    <scope>NUCLEOTIDE SEQUENCE</scope>
    <source>
        <strain evidence="5">CGMCC 4.7201</strain>
    </source>
</reference>
<accession>A0A918E0N4</accession>
<name>A0A918E0N4_9ACTN</name>
<dbReference type="PANTHER" id="PTHR33744">
    <property type="entry name" value="CARBOHYDRATE DIACID REGULATOR"/>
    <property type="match status" value="1"/>
</dbReference>
<evidence type="ECO:0000256" key="1">
    <source>
        <dbReference type="ARBA" id="ARBA00006754"/>
    </source>
</evidence>
<feature type="region of interest" description="Disordered" evidence="2">
    <location>
        <begin position="182"/>
        <end position="202"/>
    </location>
</feature>
<dbReference type="InterPro" id="IPR051448">
    <property type="entry name" value="CdaR-like_regulators"/>
</dbReference>
<dbReference type="Proteomes" id="UP000641932">
    <property type="component" value="Unassembled WGS sequence"/>
</dbReference>
<feature type="region of interest" description="Disordered" evidence="2">
    <location>
        <begin position="267"/>
        <end position="287"/>
    </location>
</feature>
<dbReference type="InterPro" id="IPR042070">
    <property type="entry name" value="PucR_C-HTH_sf"/>
</dbReference>
<proteinExistence type="inferred from homology"/>
<comment type="similarity">
    <text evidence="1">Belongs to the CdaR family.</text>
</comment>
<feature type="domain" description="CdaR GGDEF-like" evidence="4">
    <location>
        <begin position="283"/>
        <end position="403"/>
    </location>
</feature>
<dbReference type="InterPro" id="IPR025736">
    <property type="entry name" value="PucR_C-HTH_dom"/>
</dbReference>
<feature type="domain" description="PucR C-terminal helix-turn-helix" evidence="3">
    <location>
        <begin position="452"/>
        <end position="508"/>
    </location>
</feature>
<protein>
    <submittedName>
        <fullName evidence="5">Uncharacterized protein</fullName>
    </submittedName>
</protein>
<sequence length="517" mass="54904">MRANRSTEPLTVAELVRFGPLSRARAFATGHLERPVSGVSLISELEKARQCEPDTVLVVHPTAALGIWALESALRFAWERNASCLVAPSGIAVTGSTQQLAERLRMPLFVVSDPAKSALELAAAIADTEAARARMTTRCAVLFSERENMRDIVGVINTEVPGVTAALLTADGHVLAGRSTVGRDQRNANGDGHRVEVPVPGPGGRPLGTLVARLSTWSPAWAETVETILRLARAPLAASIAGAQLALSHRAVKDRLLLETLLRDEHAAPEADGAAPRPPSPADEGVSAERIAREAGWRIDGSHVAVFLRPGRLDEPGRESATTGVIASWQDAFPRTDLIPYEQGWVAWFTDNAAEPRDVADLVRHRLLSSRIPLPLSVGVGQPGEGMSGLRRSVAEAALAAAVAVRAGGGTIELYAELGPRAVLACLPVGEIADAARILLAELIADPKADVLISTLAAFLDCACSTGQAAARLGLHRNTMLGRMERIRSRGVDLEAPEHRLALHIACYALMSTRQPT</sequence>
<gene>
    <name evidence="5" type="ORF">GCM10012280_51630</name>
</gene>
<evidence type="ECO:0000259" key="4">
    <source>
        <dbReference type="Pfam" id="PF17853"/>
    </source>
</evidence>
<evidence type="ECO:0000259" key="3">
    <source>
        <dbReference type="Pfam" id="PF13556"/>
    </source>
</evidence>
<reference evidence="5" key="2">
    <citation type="submission" date="2020-09" db="EMBL/GenBank/DDBJ databases">
        <authorList>
            <person name="Sun Q."/>
            <person name="Zhou Y."/>
        </authorList>
    </citation>
    <scope>NUCLEOTIDE SEQUENCE</scope>
    <source>
        <strain evidence="5">CGMCC 4.7201</strain>
    </source>
</reference>
<comment type="caution">
    <text evidence="5">The sequence shown here is derived from an EMBL/GenBank/DDBJ whole genome shotgun (WGS) entry which is preliminary data.</text>
</comment>
<keyword evidence="6" id="KW-1185">Reference proteome</keyword>
<dbReference type="Pfam" id="PF13556">
    <property type="entry name" value="HTH_30"/>
    <property type="match status" value="1"/>
</dbReference>
<dbReference type="InterPro" id="IPR041522">
    <property type="entry name" value="CdaR_GGDEF"/>
</dbReference>
<dbReference type="Pfam" id="PF17853">
    <property type="entry name" value="GGDEF_2"/>
    <property type="match status" value="1"/>
</dbReference>
<dbReference type="AlphaFoldDB" id="A0A918E0N4"/>
<dbReference type="EMBL" id="BMMS01000024">
    <property type="protein sequence ID" value="GGO95127.1"/>
    <property type="molecule type" value="Genomic_DNA"/>
</dbReference>
<evidence type="ECO:0000256" key="2">
    <source>
        <dbReference type="SAM" id="MobiDB-lite"/>
    </source>
</evidence>
<dbReference type="RefSeq" id="WP_189134178.1">
    <property type="nucleotide sequence ID" value="NZ_BMMS01000024.1"/>
</dbReference>
<dbReference type="Gene3D" id="1.10.10.2840">
    <property type="entry name" value="PucR C-terminal helix-turn-helix domain"/>
    <property type="match status" value="1"/>
</dbReference>
<organism evidence="5 6">
    <name type="scientific">Wenjunlia tyrosinilytica</name>
    <dbReference type="NCBI Taxonomy" id="1544741"/>
    <lineage>
        <taxon>Bacteria</taxon>
        <taxon>Bacillati</taxon>
        <taxon>Actinomycetota</taxon>
        <taxon>Actinomycetes</taxon>
        <taxon>Kitasatosporales</taxon>
        <taxon>Streptomycetaceae</taxon>
        <taxon>Wenjunlia</taxon>
    </lineage>
</organism>